<proteinExistence type="predicted"/>
<dbReference type="RefSeq" id="WP_036069863.1">
    <property type="nucleotide sequence ID" value="NZ_JAARQJ010000004.1"/>
</dbReference>
<dbReference type="EMBL" id="SNZK01000001">
    <property type="protein sequence ID" value="TDR55419.1"/>
    <property type="molecule type" value="Genomic_DNA"/>
</dbReference>
<dbReference type="AlphaFoldDB" id="A0A4R6ZTA5"/>
<evidence type="ECO:0000313" key="2">
    <source>
        <dbReference type="Proteomes" id="UP000295558"/>
    </source>
</evidence>
<reference evidence="1 2" key="1">
    <citation type="submission" date="2019-03" db="EMBL/GenBank/DDBJ databases">
        <title>Genomic Encyclopedia of Type Strains, Phase III (KMG-III): the genomes of soil and plant-associated and newly described type strains.</title>
        <authorList>
            <person name="Whitman W."/>
        </authorList>
    </citation>
    <scope>NUCLEOTIDE SEQUENCE [LARGE SCALE GENOMIC DNA]</scope>
    <source>
        <strain evidence="1 2">CECT 7972</strain>
    </source>
</reference>
<comment type="caution">
    <text evidence="1">The sequence shown here is derived from an EMBL/GenBank/DDBJ whole genome shotgun (WGS) entry which is preliminary data.</text>
</comment>
<evidence type="ECO:0000313" key="1">
    <source>
        <dbReference type="EMBL" id="TDR55419.1"/>
    </source>
</evidence>
<dbReference type="OrthoDB" id="2364560at2"/>
<accession>A0A4R6ZTA5</accession>
<keyword evidence="2" id="KW-1185">Reference proteome</keyword>
<gene>
    <name evidence="1" type="ORF">DFP96_101354</name>
</gene>
<organism evidence="1 2">
    <name type="scientific">Listeria rocourtiae</name>
    <dbReference type="NCBI Taxonomy" id="647910"/>
    <lineage>
        <taxon>Bacteria</taxon>
        <taxon>Bacillati</taxon>
        <taxon>Bacillota</taxon>
        <taxon>Bacilli</taxon>
        <taxon>Bacillales</taxon>
        <taxon>Listeriaceae</taxon>
        <taxon>Listeria</taxon>
    </lineage>
</organism>
<sequence>MNNFLFLHDKQEQTFRGEVYDQMICLDFIGLIEAEFHDEYVVFKGFTEQGSYIAEKLAGREVSF</sequence>
<dbReference type="STRING" id="1265846.PROCOU_04871"/>
<protein>
    <submittedName>
        <fullName evidence="1">Uncharacterized protein</fullName>
    </submittedName>
</protein>
<name>A0A4R6ZTA5_9LIST</name>
<dbReference type="Proteomes" id="UP000295558">
    <property type="component" value="Unassembled WGS sequence"/>
</dbReference>